<dbReference type="AlphaFoldDB" id="A0A0F9HHI1"/>
<protein>
    <submittedName>
        <fullName evidence="1">Uncharacterized protein</fullName>
    </submittedName>
</protein>
<dbReference type="EMBL" id="LAZR01022660">
    <property type="protein sequence ID" value="KKL81105.1"/>
    <property type="molecule type" value="Genomic_DNA"/>
</dbReference>
<gene>
    <name evidence="1" type="ORF">LCGC14_1998040</name>
</gene>
<accession>A0A0F9HHI1</accession>
<proteinExistence type="predicted"/>
<organism evidence="1">
    <name type="scientific">marine sediment metagenome</name>
    <dbReference type="NCBI Taxonomy" id="412755"/>
    <lineage>
        <taxon>unclassified sequences</taxon>
        <taxon>metagenomes</taxon>
        <taxon>ecological metagenomes</taxon>
    </lineage>
</organism>
<name>A0A0F9HHI1_9ZZZZ</name>
<sequence>MDEIYIKRIPLIEFPIESKPNIRWISIEEAKEMYPPKELDEDDSRKVKTGT</sequence>
<evidence type="ECO:0000313" key="1">
    <source>
        <dbReference type="EMBL" id="KKL81105.1"/>
    </source>
</evidence>
<comment type="caution">
    <text evidence="1">The sequence shown here is derived from an EMBL/GenBank/DDBJ whole genome shotgun (WGS) entry which is preliminary data.</text>
</comment>
<reference evidence="1" key="1">
    <citation type="journal article" date="2015" name="Nature">
        <title>Complex archaea that bridge the gap between prokaryotes and eukaryotes.</title>
        <authorList>
            <person name="Spang A."/>
            <person name="Saw J.H."/>
            <person name="Jorgensen S.L."/>
            <person name="Zaremba-Niedzwiedzka K."/>
            <person name="Martijn J."/>
            <person name="Lind A.E."/>
            <person name="van Eijk R."/>
            <person name="Schleper C."/>
            <person name="Guy L."/>
            <person name="Ettema T.J."/>
        </authorList>
    </citation>
    <scope>NUCLEOTIDE SEQUENCE</scope>
</reference>